<evidence type="ECO:0000313" key="3">
    <source>
        <dbReference type="Proteomes" id="UP000323856"/>
    </source>
</evidence>
<dbReference type="Proteomes" id="UP000323856">
    <property type="component" value="Unassembled WGS sequence"/>
</dbReference>
<dbReference type="Pfam" id="PF02557">
    <property type="entry name" value="VanY"/>
    <property type="match status" value="1"/>
</dbReference>
<feature type="domain" description="D-alanyl-D-alanine carboxypeptidase-like core" evidence="1">
    <location>
        <begin position="95"/>
        <end position="223"/>
    </location>
</feature>
<organism evidence="2 3">
    <name type="scientific">Paeniglutamicibacter gangotriensis</name>
    <dbReference type="NCBI Taxonomy" id="254787"/>
    <lineage>
        <taxon>Bacteria</taxon>
        <taxon>Bacillati</taxon>
        <taxon>Actinomycetota</taxon>
        <taxon>Actinomycetes</taxon>
        <taxon>Micrococcales</taxon>
        <taxon>Micrococcaceae</taxon>
        <taxon>Paeniglutamicibacter</taxon>
    </lineage>
</organism>
<dbReference type="GO" id="GO:0006508">
    <property type="term" value="P:proteolysis"/>
    <property type="evidence" value="ECO:0007669"/>
    <property type="project" value="InterPro"/>
</dbReference>
<dbReference type="InterPro" id="IPR003709">
    <property type="entry name" value="VanY-like_core_dom"/>
</dbReference>
<sequence>MPLHHRRDIVSLFRAGIPALLLGVSLVLGTPYAAQALAAEPATATVRAQKQPKGPTTEELTKDQSSYLALVSRDHPLDPADYKPKDLRVVAGSGHQLRADAAKALESLLKTAGTQSHSLKVLSAYRSYSRQLSLFNGYKARYGTDYAMRLSAPAGTSEHQIGLAADIGLSSGSCDLKACFGETAGGKWLAAHAADFGFIIRYPADGEEVTGYKYEPWHLRYIGVDQAKAMTAAKAGTFEVFHAALVKTSKVKPLTEAEIKKQRESLLVLRFLPPYRDWSIGYDFAR</sequence>
<comment type="caution">
    <text evidence="2">The sequence shown here is derived from an EMBL/GenBank/DDBJ whole genome shotgun (WGS) entry which is preliminary data.</text>
</comment>
<dbReference type="InterPro" id="IPR058193">
    <property type="entry name" value="VanY/YodJ_core_dom"/>
</dbReference>
<evidence type="ECO:0000313" key="2">
    <source>
        <dbReference type="EMBL" id="KAA0973725.1"/>
    </source>
</evidence>
<dbReference type="PANTHER" id="PTHR34385">
    <property type="entry name" value="D-ALANYL-D-ALANINE CARBOXYPEPTIDASE"/>
    <property type="match status" value="1"/>
</dbReference>
<dbReference type="InterPro" id="IPR009045">
    <property type="entry name" value="Zn_M74/Hedgehog-like"/>
</dbReference>
<dbReference type="OrthoDB" id="9792074at2"/>
<reference evidence="2 3" key="1">
    <citation type="submission" date="2019-07" db="EMBL/GenBank/DDBJ databases">
        <title>Analysis of the biochemical properties, biological activity and biotechnological potential of siderophores and biosurfactants produced by Antarctic psychrotolerant bacteria.</title>
        <authorList>
            <person name="Styczynski M."/>
            <person name="Krucon T."/>
            <person name="Decewicz P."/>
            <person name="Dziewit L."/>
        </authorList>
    </citation>
    <scope>NUCLEOTIDE SEQUENCE [LARGE SCALE GENOMIC DNA]</scope>
    <source>
        <strain evidence="2 3">ANT_H27</strain>
    </source>
</reference>
<gene>
    <name evidence="2" type="ORF">FQ154_17080</name>
</gene>
<dbReference type="InterPro" id="IPR052179">
    <property type="entry name" value="DD-CPase-like"/>
</dbReference>
<dbReference type="CDD" id="cd14852">
    <property type="entry name" value="LD-carboxypeptidase"/>
    <property type="match status" value="1"/>
</dbReference>
<accession>A0A5B0E6G4</accession>
<dbReference type="EMBL" id="VOBL01000022">
    <property type="protein sequence ID" value="KAA0973725.1"/>
    <property type="molecule type" value="Genomic_DNA"/>
</dbReference>
<protein>
    <submittedName>
        <fullName evidence="2">M15 family metallopeptidase</fullName>
    </submittedName>
</protein>
<name>A0A5B0E6G4_9MICC</name>
<dbReference type="SUPFAM" id="SSF55166">
    <property type="entry name" value="Hedgehog/DD-peptidase"/>
    <property type="match status" value="1"/>
</dbReference>
<dbReference type="AlphaFoldDB" id="A0A5B0E6G4"/>
<dbReference type="Gene3D" id="3.30.1380.10">
    <property type="match status" value="1"/>
</dbReference>
<proteinExistence type="predicted"/>
<dbReference type="PANTHER" id="PTHR34385:SF1">
    <property type="entry name" value="PEPTIDOGLYCAN L-ALANYL-D-GLUTAMATE ENDOPEPTIDASE CWLK"/>
    <property type="match status" value="1"/>
</dbReference>
<evidence type="ECO:0000259" key="1">
    <source>
        <dbReference type="Pfam" id="PF02557"/>
    </source>
</evidence>
<dbReference type="GO" id="GO:0008233">
    <property type="term" value="F:peptidase activity"/>
    <property type="evidence" value="ECO:0007669"/>
    <property type="project" value="InterPro"/>
</dbReference>